<dbReference type="InterPro" id="IPR023393">
    <property type="entry name" value="START-like_dom_sf"/>
</dbReference>
<evidence type="ECO:0000313" key="7">
    <source>
        <dbReference type="EMBL" id="ETW07083.1"/>
    </source>
</evidence>
<accession>A0A024UN86</accession>
<dbReference type="PANTHER" id="PTHR13510">
    <property type="entry name" value="FYVE-FINGER-CONTAINING RAB5 EFFECTOR PROTEIN RABENOSYN-5-RELATED"/>
    <property type="match status" value="1"/>
</dbReference>
<dbReference type="AlphaFoldDB" id="A0A024UN86"/>
<dbReference type="SUPFAM" id="SSF57903">
    <property type="entry name" value="FYVE/PHD zinc finger"/>
    <property type="match status" value="1"/>
</dbReference>
<dbReference type="InterPro" id="IPR002913">
    <property type="entry name" value="START_lipid-bd_dom"/>
</dbReference>
<dbReference type="Pfam" id="PF01852">
    <property type="entry name" value="START"/>
    <property type="match status" value="1"/>
</dbReference>
<dbReference type="Gene3D" id="3.30.530.20">
    <property type="match status" value="1"/>
</dbReference>
<dbReference type="GeneID" id="20080207"/>
<feature type="domain" description="START" evidence="6">
    <location>
        <begin position="66"/>
        <end position="273"/>
    </location>
</feature>
<evidence type="ECO:0008006" key="8">
    <source>
        <dbReference type="Google" id="ProtNLM"/>
    </source>
</evidence>
<dbReference type="GO" id="GO:0008289">
    <property type="term" value="F:lipid binding"/>
    <property type="evidence" value="ECO:0007669"/>
    <property type="project" value="InterPro"/>
</dbReference>
<dbReference type="VEuPathDB" id="FungiDB:H310_03157"/>
<dbReference type="PANTHER" id="PTHR13510:SF44">
    <property type="entry name" value="RABENOSYN-5"/>
    <property type="match status" value="1"/>
</dbReference>
<reference evidence="7" key="1">
    <citation type="submission" date="2013-12" db="EMBL/GenBank/DDBJ databases">
        <title>The Genome Sequence of Aphanomyces invadans NJM9701.</title>
        <authorList>
            <consortium name="The Broad Institute Genomics Platform"/>
            <person name="Russ C."/>
            <person name="Tyler B."/>
            <person name="van West P."/>
            <person name="Dieguez-Uribeondo J."/>
            <person name="Young S.K."/>
            <person name="Zeng Q."/>
            <person name="Gargeya S."/>
            <person name="Fitzgerald M."/>
            <person name="Abouelleil A."/>
            <person name="Alvarado L."/>
            <person name="Chapman S.B."/>
            <person name="Gainer-Dewar J."/>
            <person name="Goldberg J."/>
            <person name="Griggs A."/>
            <person name="Gujja S."/>
            <person name="Hansen M."/>
            <person name="Howarth C."/>
            <person name="Imamovic A."/>
            <person name="Ireland A."/>
            <person name="Larimer J."/>
            <person name="McCowan C."/>
            <person name="Murphy C."/>
            <person name="Pearson M."/>
            <person name="Poon T.W."/>
            <person name="Priest M."/>
            <person name="Roberts A."/>
            <person name="Saif S."/>
            <person name="Shea T."/>
            <person name="Sykes S."/>
            <person name="Wortman J."/>
            <person name="Nusbaum C."/>
            <person name="Birren B."/>
        </authorList>
    </citation>
    <scope>NUCLEOTIDE SEQUENCE [LARGE SCALE GENOMIC DNA]</scope>
    <source>
        <strain evidence="7">NJM9701</strain>
    </source>
</reference>
<dbReference type="EMBL" id="KI913955">
    <property type="protein sequence ID" value="ETW07083.1"/>
    <property type="molecule type" value="Genomic_DNA"/>
</dbReference>
<organism evidence="7">
    <name type="scientific">Aphanomyces invadans</name>
    <dbReference type="NCBI Taxonomy" id="157072"/>
    <lineage>
        <taxon>Eukaryota</taxon>
        <taxon>Sar</taxon>
        <taxon>Stramenopiles</taxon>
        <taxon>Oomycota</taxon>
        <taxon>Saprolegniomycetes</taxon>
        <taxon>Saprolegniales</taxon>
        <taxon>Verrucalvaceae</taxon>
        <taxon>Aphanomyces</taxon>
    </lineage>
</organism>
<dbReference type="PROSITE" id="PS50178">
    <property type="entry name" value="ZF_FYVE"/>
    <property type="match status" value="1"/>
</dbReference>
<dbReference type="RefSeq" id="XP_008865158.1">
    <property type="nucleotide sequence ID" value="XM_008866936.1"/>
</dbReference>
<dbReference type="InterPro" id="IPR013083">
    <property type="entry name" value="Znf_RING/FYVE/PHD"/>
</dbReference>
<evidence type="ECO:0000256" key="4">
    <source>
        <dbReference type="PROSITE-ProRule" id="PRU00091"/>
    </source>
</evidence>
<evidence type="ECO:0000256" key="2">
    <source>
        <dbReference type="ARBA" id="ARBA00022771"/>
    </source>
</evidence>
<dbReference type="CDD" id="cd00065">
    <property type="entry name" value="FYVE_like_SF"/>
    <property type="match status" value="1"/>
</dbReference>
<evidence type="ECO:0000256" key="3">
    <source>
        <dbReference type="ARBA" id="ARBA00022833"/>
    </source>
</evidence>
<evidence type="ECO:0000259" key="6">
    <source>
        <dbReference type="PROSITE" id="PS50848"/>
    </source>
</evidence>
<dbReference type="InterPro" id="IPR011011">
    <property type="entry name" value="Znf_FYVE_PHD"/>
</dbReference>
<dbReference type="InterPro" id="IPR017455">
    <property type="entry name" value="Znf_FYVE-rel"/>
</dbReference>
<dbReference type="InterPro" id="IPR052727">
    <property type="entry name" value="Rab4/Rab5_effector"/>
</dbReference>
<proteinExistence type="predicted"/>
<name>A0A024UN86_9STRA</name>
<sequence>MWGRPAMIAQIALPSCMKLPLPPDAFSSVPLDADKVDELKKIAHNTVQQVLDCVRLTNGPIAWTRVADEKVVHVYFGVDAAAPPSVTSWLGVSEVVATLDEVSALLYSSSTADYRNHLRLVFNEAMDGVRIANLVTPTPENPRQFVGVNWVVQKAPGNGILVKHRDWCYVESHQDAVLVDGRHAWVRAMTSVDLPACPPLPPFVRGRNHRSGIVFVETDRPGTLQVLQLMQLDICGDVSRVAIVGDYLTQLCVKKRFRTMVDSMERALRSYRMGQSGQFAPDVAILTSNSTPTHCRLCTKKFGIMTKASKCRKCAQVVCRHETCSACWDVKVDGELGSHRICTVCWLAASRQTSRAIVPSQHQKTQGGSSWESRSRDVPWMIDGGSSFSHKVVDPIILGGSDDDDIESNLDTCPSTVLFDSSIMGAMPQTSSTVQLVDSATHS</sequence>
<dbReference type="OrthoDB" id="165675at2759"/>
<dbReference type="Gene3D" id="3.30.40.10">
    <property type="entry name" value="Zinc/RING finger domain, C3HC4 (zinc finger)"/>
    <property type="match status" value="1"/>
</dbReference>
<dbReference type="GO" id="GO:0008270">
    <property type="term" value="F:zinc ion binding"/>
    <property type="evidence" value="ECO:0007669"/>
    <property type="project" value="UniProtKB-KW"/>
</dbReference>
<dbReference type="PROSITE" id="PS50848">
    <property type="entry name" value="START"/>
    <property type="match status" value="1"/>
</dbReference>
<dbReference type="SUPFAM" id="SSF55961">
    <property type="entry name" value="Bet v1-like"/>
    <property type="match status" value="1"/>
</dbReference>
<keyword evidence="1" id="KW-0479">Metal-binding</keyword>
<evidence type="ECO:0000256" key="1">
    <source>
        <dbReference type="ARBA" id="ARBA00022723"/>
    </source>
</evidence>
<feature type="domain" description="FYVE-type" evidence="5">
    <location>
        <begin position="289"/>
        <end position="350"/>
    </location>
</feature>
<keyword evidence="3" id="KW-0862">Zinc</keyword>
<gene>
    <name evidence="7" type="ORF">H310_03157</name>
</gene>
<keyword evidence="2 4" id="KW-0863">Zinc-finger</keyword>
<protein>
    <recommendedName>
        <fullName evidence="8">FYVE-type domain-containing protein</fullName>
    </recommendedName>
</protein>
<evidence type="ECO:0000259" key="5">
    <source>
        <dbReference type="PROSITE" id="PS50178"/>
    </source>
</evidence>